<feature type="non-terminal residue" evidence="1">
    <location>
        <position position="1"/>
    </location>
</feature>
<name>A0A5J4UQA8_9EUKA</name>
<evidence type="ECO:0000313" key="2">
    <source>
        <dbReference type="Proteomes" id="UP000324800"/>
    </source>
</evidence>
<accession>A0A5J4UQA8</accession>
<sequence length="118" mass="13266">SASKIDKDIRAVAYDKIDFSTANPLPKWEEHDDQDAAGSAILSAATTRSVLLMANVAVESPDMLKKLKNLIQRTFRLPQQTITHTYAARESFFQTKKANIAKLQHHLLELFANQSQEI</sequence>
<organism evidence="1 2">
    <name type="scientific">Streblomastix strix</name>
    <dbReference type="NCBI Taxonomy" id="222440"/>
    <lineage>
        <taxon>Eukaryota</taxon>
        <taxon>Metamonada</taxon>
        <taxon>Preaxostyla</taxon>
        <taxon>Oxymonadida</taxon>
        <taxon>Streblomastigidae</taxon>
        <taxon>Streblomastix</taxon>
    </lineage>
</organism>
<dbReference type="Proteomes" id="UP000324800">
    <property type="component" value="Unassembled WGS sequence"/>
</dbReference>
<reference evidence="1 2" key="1">
    <citation type="submission" date="2019-03" db="EMBL/GenBank/DDBJ databases">
        <title>Single cell metagenomics reveals metabolic interactions within the superorganism composed of flagellate Streblomastix strix and complex community of Bacteroidetes bacteria on its surface.</title>
        <authorList>
            <person name="Treitli S.C."/>
            <person name="Kolisko M."/>
            <person name="Husnik F."/>
            <person name="Keeling P."/>
            <person name="Hampl V."/>
        </authorList>
    </citation>
    <scope>NUCLEOTIDE SEQUENCE [LARGE SCALE GENOMIC DNA]</scope>
    <source>
        <strain evidence="1">ST1C</strain>
    </source>
</reference>
<protein>
    <submittedName>
        <fullName evidence="1">Uncharacterized protein</fullName>
    </submittedName>
</protein>
<gene>
    <name evidence="1" type="ORF">EZS28_032500</name>
</gene>
<evidence type="ECO:0000313" key="1">
    <source>
        <dbReference type="EMBL" id="KAA6371975.1"/>
    </source>
</evidence>
<dbReference type="AlphaFoldDB" id="A0A5J4UQA8"/>
<proteinExistence type="predicted"/>
<dbReference type="EMBL" id="SNRW01014001">
    <property type="protein sequence ID" value="KAA6371975.1"/>
    <property type="molecule type" value="Genomic_DNA"/>
</dbReference>
<comment type="caution">
    <text evidence="1">The sequence shown here is derived from an EMBL/GenBank/DDBJ whole genome shotgun (WGS) entry which is preliminary data.</text>
</comment>